<organism evidence="2 3">
    <name type="scientific">Brassica rapa subsp. trilocularis</name>
    <dbReference type="NCBI Taxonomy" id="1813537"/>
    <lineage>
        <taxon>Eukaryota</taxon>
        <taxon>Viridiplantae</taxon>
        <taxon>Streptophyta</taxon>
        <taxon>Embryophyta</taxon>
        <taxon>Tracheophyta</taxon>
        <taxon>Spermatophyta</taxon>
        <taxon>Magnoliopsida</taxon>
        <taxon>eudicotyledons</taxon>
        <taxon>Gunneridae</taxon>
        <taxon>Pentapetalae</taxon>
        <taxon>rosids</taxon>
        <taxon>malvids</taxon>
        <taxon>Brassicales</taxon>
        <taxon>Brassicaceae</taxon>
        <taxon>Brassiceae</taxon>
        <taxon>Brassica</taxon>
    </lineage>
</organism>
<comment type="caution">
    <text evidence="2">The sequence shown here is derived from an EMBL/GenBank/DDBJ whole genome shotgun (WGS) entry which is preliminary data.</text>
</comment>
<keyword evidence="3" id="KW-1185">Reference proteome</keyword>
<feature type="region of interest" description="Disordered" evidence="1">
    <location>
        <begin position="91"/>
        <end position="161"/>
    </location>
</feature>
<name>A0ABQ7L9X2_BRACM</name>
<feature type="region of interest" description="Disordered" evidence="1">
    <location>
        <begin position="198"/>
        <end position="217"/>
    </location>
</feature>
<dbReference type="EMBL" id="JADBGQ010000008">
    <property type="protein sequence ID" value="KAG5382685.1"/>
    <property type="molecule type" value="Genomic_DNA"/>
</dbReference>
<sequence>KRNPAENFRRSETLAVASFSLSPRRLSPPSLSLPRLFSLSLLAASPSLSLSAASLSPRREQPRVVVVAAWCHRSQILFLLPPILRSRSRSRLSKLPGKDGDKLPGEGGKKENAAASKNRGAGKIESRRVLAGKGRNTLQRRSVPEELGDGPTRAGDFTGSSKKRGGMVRLSCVADRLHRLSVVTRRFSFRIEPTISGNVKGKEGNAPETHGTRNGTHGDVGKIDMCVLKPAPWNPGQKWGRGGCFNWYQSQTAIVNVEGEFEQLKVSGQDQINQKVLVPQCSGVSEVQEWVTRSCKASIQWD</sequence>
<evidence type="ECO:0000313" key="3">
    <source>
        <dbReference type="Proteomes" id="UP000823674"/>
    </source>
</evidence>
<proteinExistence type="predicted"/>
<accession>A0ABQ7L9X2</accession>
<feature type="non-terminal residue" evidence="2">
    <location>
        <position position="1"/>
    </location>
</feature>
<evidence type="ECO:0000313" key="2">
    <source>
        <dbReference type="EMBL" id="KAG5382685.1"/>
    </source>
</evidence>
<dbReference type="Proteomes" id="UP000823674">
    <property type="component" value="Chromosome A09"/>
</dbReference>
<gene>
    <name evidence="2" type="primary">A09g502380.1_BraROA</name>
    <name evidence="2" type="ORF">IGI04_034155</name>
</gene>
<protein>
    <submittedName>
        <fullName evidence="2">Uncharacterized protein</fullName>
    </submittedName>
</protein>
<evidence type="ECO:0000256" key="1">
    <source>
        <dbReference type="SAM" id="MobiDB-lite"/>
    </source>
</evidence>
<reference evidence="2 3" key="1">
    <citation type="submission" date="2021-03" db="EMBL/GenBank/DDBJ databases">
        <authorList>
            <person name="King G.J."/>
            <person name="Bancroft I."/>
            <person name="Baten A."/>
            <person name="Bloomfield J."/>
            <person name="Borpatragohain P."/>
            <person name="He Z."/>
            <person name="Irish N."/>
            <person name="Irwin J."/>
            <person name="Liu K."/>
            <person name="Mauleon R.P."/>
            <person name="Moore J."/>
            <person name="Morris R."/>
            <person name="Ostergaard L."/>
            <person name="Wang B."/>
            <person name="Wells R."/>
        </authorList>
    </citation>
    <scope>NUCLEOTIDE SEQUENCE [LARGE SCALE GENOMIC DNA]</scope>
    <source>
        <strain evidence="2">R-o-18</strain>
        <tissue evidence="2">Leaf</tissue>
    </source>
</reference>
<feature type="compositionally biased region" description="Basic and acidic residues" evidence="1">
    <location>
        <begin position="96"/>
        <end position="112"/>
    </location>
</feature>